<protein>
    <submittedName>
        <fullName evidence="2">Relaxase domain-containing protein</fullName>
    </submittedName>
</protein>
<feature type="domain" description="TrwC relaxase" evidence="1">
    <location>
        <begin position="29"/>
        <end position="189"/>
    </location>
</feature>
<organism evidence="2 3">
    <name type="scientific">Scleromatobacter humisilvae</name>
    <dbReference type="NCBI Taxonomy" id="2897159"/>
    <lineage>
        <taxon>Bacteria</taxon>
        <taxon>Pseudomonadati</taxon>
        <taxon>Pseudomonadota</taxon>
        <taxon>Betaproteobacteria</taxon>
        <taxon>Burkholderiales</taxon>
        <taxon>Sphaerotilaceae</taxon>
        <taxon>Scleromatobacter</taxon>
    </lineage>
</organism>
<dbReference type="InterPro" id="IPR014862">
    <property type="entry name" value="TrwC"/>
</dbReference>
<reference evidence="2" key="1">
    <citation type="submission" date="2021-11" db="EMBL/GenBank/DDBJ databases">
        <title>BS-T2-15 a new species belonging to the Comamonadaceae family isolated from the soil of a French oak forest.</title>
        <authorList>
            <person name="Mieszkin S."/>
            <person name="Alain K."/>
        </authorList>
    </citation>
    <scope>NUCLEOTIDE SEQUENCE</scope>
    <source>
        <strain evidence="2">BS-T2-15</strain>
    </source>
</reference>
<sequence>MIGRPRPISLIQALGYFLRESQGFEQLIEHQDFPPEFGGALLPALGLSPGPFTLQQYTEFVLGDFPALRERRLRMARETHCSPEELTRAVYEVAVSLPKSISLQLLVSGDRRLNDVVRDANRAVMDMFARYCFVRVTGEDGFVDKVPVTGLAYASWWHISSRERDPDEAAEITGGADPQLHIHNLVHRLVLPAGAVGVDGLLELGGKDVQIAHQSVELVSKD</sequence>
<evidence type="ECO:0000259" key="1">
    <source>
        <dbReference type="Pfam" id="PF08751"/>
    </source>
</evidence>
<comment type="caution">
    <text evidence="2">The sequence shown here is derived from an EMBL/GenBank/DDBJ whole genome shotgun (WGS) entry which is preliminary data.</text>
</comment>
<evidence type="ECO:0000313" key="2">
    <source>
        <dbReference type="EMBL" id="MCK9687290.1"/>
    </source>
</evidence>
<accession>A0A9X2C3D4</accession>
<keyword evidence="3" id="KW-1185">Reference proteome</keyword>
<name>A0A9X2C3D4_9BURK</name>
<dbReference type="RefSeq" id="WP_275683330.1">
    <property type="nucleotide sequence ID" value="NZ_JAJLJH010000004.1"/>
</dbReference>
<dbReference type="Pfam" id="PF08751">
    <property type="entry name" value="TrwC"/>
    <property type="match status" value="1"/>
</dbReference>
<gene>
    <name evidence="2" type="ORF">LPC04_16410</name>
</gene>
<dbReference type="AlphaFoldDB" id="A0A9X2C3D4"/>
<dbReference type="SUPFAM" id="SSF55464">
    <property type="entry name" value="Origin of replication-binding domain, RBD-like"/>
    <property type="match status" value="1"/>
</dbReference>
<dbReference type="Proteomes" id="UP001139353">
    <property type="component" value="Unassembled WGS sequence"/>
</dbReference>
<evidence type="ECO:0000313" key="3">
    <source>
        <dbReference type="Proteomes" id="UP001139353"/>
    </source>
</evidence>
<proteinExistence type="predicted"/>
<dbReference type="EMBL" id="JAJLJH010000004">
    <property type="protein sequence ID" value="MCK9687290.1"/>
    <property type="molecule type" value="Genomic_DNA"/>
</dbReference>